<dbReference type="AlphaFoldDB" id="A0A1G7E716"/>
<gene>
    <name evidence="2" type="ORF">SAMN04488071_3302</name>
</gene>
<proteinExistence type="predicted"/>
<dbReference type="EMBL" id="FNAK01000008">
    <property type="protein sequence ID" value="SDE59175.1"/>
    <property type="molecule type" value="Genomic_DNA"/>
</dbReference>
<evidence type="ECO:0000313" key="2">
    <source>
        <dbReference type="EMBL" id="SDE59175.1"/>
    </source>
</evidence>
<dbReference type="PROSITE" id="PS51819">
    <property type="entry name" value="VOC"/>
    <property type="match status" value="1"/>
</dbReference>
<protein>
    <recommendedName>
        <fullName evidence="1">VOC domain-containing protein</fullName>
    </recommendedName>
</protein>
<name>A0A1G7E716_9PROT</name>
<dbReference type="OrthoDB" id="9810880at2"/>
<accession>A0A1G7E716</accession>
<evidence type="ECO:0000313" key="3">
    <source>
        <dbReference type="Proteomes" id="UP000183685"/>
    </source>
</evidence>
<dbReference type="SUPFAM" id="SSF54593">
    <property type="entry name" value="Glyoxalase/Bleomycin resistance protein/Dihydroxybiphenyl dioxygenase"/>
    <property type="match status" value="1"/>
</dbReference>
<organism evidence="2 3">
    <name type="scientific">Kordiimonas lacus</name>
    <dbReference type="NCBI Taxonomy" id="637679"/>
    <lineage>
        <taxon>Bacteria</taxon>
        <taxon>Pseudomonadati</taxon>
        <taxon>Pseudomonadota</taxon>
        <taxon>Alphaproteobacteria</taxon>
        <taxon>Kordiimonadales</taxon>
        <taxon>Kordiimonadaceae</taxon>
        <taxon>Kordiimonas</taxon>
    </lineage>
</organism>
<evidence type="ECO:0000259" key="1">
    <source>
        <dbReference type="PROSITE" id="PS51819"/>
    </source>
</evidence>
<dbReference type="STRING" id="637679.GCA_001550055_00081"/>
<dbReference type="InterPro" id="IPR037523">
    <property type="entry name" value="VOC_core"/>
</dbReference>
<keyword evidence="3" id="KW-1185">Reference proteome</keyword>
<reference evidence="2 3" key="1">
    <citation type="submission" date="2016-10" db="EMBL/GenBank/DDBJ databases">
        <authorList>
            <person name="de Groot N.N."/>
        </authorList>
    </citation>
    <scope>NUCLEOTIDE SEQUENCE [LARGE SCALE GENOMIC DNA]</scope>
    <source>
        <strain evidence="2 3">CGMCC 1.9109</strain>
    </source>
</reference>
<feature type="domain" description="VOC" evidence="1">
    <location>
        <begin position="2"/>
        <end position="114"/>
    </location>
</feature>
<dbReference type="RefSeq" id="WP_068301112.1">
    <property type="nucleotide sequence ID" value="NZ_FNAK01000008.1"/>
</dbReference>
<sequence length="127" mass="14380">MDLNQVTLGATDLNASIEFYKTLGLRLIVHSADHYARFELPSGNATFSLHKVDADRTNTGSGLVYFEVPDVDAEVARLEAQGIAFDTQPKDQRWLWREAYLTDPAGNRLCLYHAGPSRRYPPWRINN</sequence>
<dbReference type="InterPro" id="IPR004360">
    <property type="entry name" value="Glyas_Fos-R_dOase_dom"/>
</dbReference>
<dbReference type="CDD" id="cd06587">
    <property type="entry name" value="VOC"/>
    <property type="match status" value="1"/>
</dbReference>
<dbReference type="Gene3D" id="3.10.180.10">
    <property type="entry name" value="2,3-Dihydroxybiphenyl 1,2-Dioxygenase, domain 1"/>
    <property type="match status" value="1"/>
</dbReference>
<dbReference type="InterPro" id="IPR029068">
    <property type="entry name" value="Glyas_Bleomycin-R_OHBP_Dase"/>
</dbReference>
<dbReference type="Pfam" id="PF00903">
    <property type="entry name" value="Glyoxalase"/>
    <property type="match status" value="1"/>
</dbReference>
<dbReference type="Proteomes" id="UP000183685">
    <property type="component" value="Unassembled WGS sequence"/>
</dbReference>